<dbReference type="AlphaFoldDB" id="A0A517R4P5"/>
<protein>
    <submittedName>
        <fullName evidence="1">Addiction module component</fullName>
    </submittedName>
</protein>
<dbReference type="EMBL" id="CP036268">
    <property type="protein sequence ID" value="QDT38859.1"/>
    <property type="molecule type" value="Genomic_DNA"/>
</dbReference>
<evidence type="ECO:0000313" key="2">
    <source>
        <dbReference type="Proteomes" id="UP000317318"/>
    </source>
</evidence>
<accession>A0A517R4P5</accession>
<dbReference type="RefSeq" id="WP_145364924.1">
    <property type="nucleotide sequence ID" value="NZ_CP036268.1"/>
</dbReference>
<dbReference type="NCBIfam" id="TIGR02574">
    <property type="entry name" value="stabl_TIGR02574"/>
    <property type="match status" value="1"/>
</dbReference>
<reference evidence="1 2" key="1">
    <citation type="submission" date="2019-02" db="EMBL/GenBank/DDBJ databases">
        <title>Deep-cultivation of Planctomycetes and their phenomic and genomic characterization uncovers novel biology.</title>
        <authorList>
            <person name="Wiegand S."/>
            <person name="Jogler M."/>
            <person name="Boedeker C."/>
            <person name="Pinto D."/>
            <person name="Vollmers J."/>
            <person name="Rivas-Marin E."/>
            <person name="Kohn T."/>
            <person name="Peeters S.H."/>
            <person name="Heuer A."/>
            <person name="Rast P."/>
            <person name="Oberbeckmann S."/>
            <person name="Bunk B."/>
            <person name="Jeske O."/>
            <person name="Meyerdierks A."/>
            <person name="Storesund J.E."/>
            <person name="Kallscheuer N."/>
            <person name="Luecker S."/>
            <person name="Lage O.M."/>
            <person name="Pohl T."/>
            <person name="Merkel B.J."/>
            <person name="Hornburger P."/>
            <person name="Mueller R.-W."/>
            <person name="Bruemmer F."/>
            <person name="Labrenz M."/>
            <person name="Spormann A.M."/>
            <person name="Op den Camp H."/>
            <person name="Overmann J."/>
            <person name="Amann R."/>
            <person name="Jetten M.S.M."/>
            <person name="Mascher T."/>
            <person name="Medema M.H."/>
            <person name="Devos D.P."/>
            <person name="Kaster A.-K."/>
            <person name="Ovreas L."/>
            <person name="Rohde M."/>
            <person name="Galperin M.Y."/>
            <person name="Jogler C."/>
        </authorList>
    </citation>
    <scope>NUCLEOTIDE SEQUENCE [LARGE SCALE GENOMIC DNA]</scope>
    <source>
        <strain evidence="1 2">Pan189</strain>
    </source>
</reference>
<sequence length="73" mass="8126">MSSKTEQLISEALELPDAERLQIASSLMLSVGPDLSDVRDTDWVAELNRRSDEFSADPSIGIAWETLKNECDE</sequence>
<gene>
    <name evidence="1" type="ORF">Pan189_32580</name>
</gene>
<proteinExistence type="predicted"/>
<organism evidence="1 2">
    <name type="scientific">Stratiformator vulcanicus</name>
    <dbReference type="NCBI Taxonomy" id="2527980"/>
    <lineage>
        <taxon>Bacteria</taxon>
        <taxon>Pseudomonadati</taxon>
        <taxon>Planctomycetota</taxon>
        <taxon>Planctomycetia</taxon>
        <taxon>Planctomycetales</taxon>
        <taxon>Planctomycetaceae</taxon>
        <taxon>Stratiformator</taxon>
    </lineage>
</organism>
<dbReference type="OrthoDB" id="283430at2"/>
<dbReference type="Pfam" id="PF09720">
    <property type="entry name" value="Unstab_antitox"/>
    <property type="match status" value="1"/>
</dbReference>
<evidence type="ECO:0000313" key="1">
    <source>
        <dbReference type="EMBL" id="QDT38859.1"/>
    </source>
</evidence>
<dbReference type="KEGG" id="svp:Pan189_32580"/>
<name>A0A517R4P5_9PLAN</name>
<dbReference type="InterPro" id="IPR013406">
    <property type="entry name" value="CHP02574_addiction_mod"/>
</dbReference>
<dbReference type="Proteomes" id="UP000317318">
    <property type="component" value="Chromosome"/>
</dbReference>
<keyword evidence="2" id="KW-1185">Reference proteome</keyword>